<protein>
    <recommendedName>
        <fullName evidence="1">ArnR1-like winged helix-turn-helix domain-containing protein</fullName>
    </recommendedName>
</protein>
<sequence>MRLDIIVLARILDALYNEGRMRKTHLQMASRLNYPAFMRYLEWLEEKKLVRVVEDRDGEYVELTQRGRESYERVVLWLKEYIGRL</sequence>
<dbReference type="InterPro" id="IPR036388">
    <property type="entry name" value="WH-like_DNA-bd_sf"/>
</dbReference>
<evidence type="ECO:0000313" key="2">
    <source>
        <dbReference type="EMBL" id="QOJ79527.1"/>
    </source>
</evidence>
<evidence type="ECO:0000313" key="3">
    <source>
        <dbReference type="Proteomes" id="UP000594121"/>
    </source>
</evidence>
<dbReference type="GeneID" id="59148919"/>
<dbReference type="InterPro" id="IPR036390">
    <property type="entry name" value="WH_DNA-bd_sf"/>
</dbReference>
<dbReference type="InterPro" id="IPR038723">
    <property type="entry name" value="ArnR1-like_HTH"/>
</dbReference>
<evidence type="ECO:0000259" key="1">
    <source>
        <dbReference type="Pfam" id="PF14947"/>
    </source>
</evidence>
<organism evidence="2 3">
    <name type="scientific">Infirmifilum lucidum</name>
    <dbReference type="NCBI Taxonomy" id="2776706"/>
    <lineage>
        <taxon>Archaea</taxon>
        <taxon>Thermoproteota</taxon>
        <taxon>Thermoprotei</taxon>
        <taxon>Thermofilales</taxon>
        <taxon>Thermofilaceae</taxon>
        <taxon>Infirmifilum</taxon>
    </lineage>
</organism>
<dbReference type="AlphaFoldDB" id="A0A7L9FIJ0"/>
<dbReference type="Proteomes" id="UP000594121">
    <property type="component" value="Chromosome"/>
</dbReference>
<reference evidence="2 3" key="1">
    <citation type="submission" date="2020-10" db="EMBL/GenBank/DDBJ databases">
        <title>Thermofilum lucidum 3507LT sp. nov. a novel member of Thermofilaceae family isolated from Chile hot spring, and proposal of description order Thermofilales.</title>
        <authorList>
            <person name="Zayulina K.S."/>
            <person name="Elcheninov A.G."/>
            <person name="Toshchakov S.V."/>
            <person name="Kublanov I.V."/>
        </authorList>
    </citation>
    <scope>NUCLEOTIDE SEQUENCE [LARGE SCALE GENOMIC DNA]</scope>
    <source>
        <strain evidence="2 3">3507LT</strain>
    </source>
</reference>
<proteinExistence type="predicted"/>
<dbReference type="InParanoid" id="A0A7L9FIJ0"/>
<dbReference type="EMBL" id="CP062310">
    <property type="protein sequence ID" value="QOJ79527.1"/>
    <property type="molecule type" value="Genomic_DNA"/>
</dbReference>
<dbReference type="KEGG" id="thel:IG193_03445"/>
<dbReference type="SUPFAM" id="SSF46785">
    <property type="entry name" value="Winged helix' DNA-binding domain"/>
    <property type="match status" value="1"/>
</dbReference>
<dbReference type="Pfam" id="PF14947">
    <property type="entry name" value="HTH_45"/>
    <property type="match status" value="1"/>
</dbReference>
<keyword evidence="3" id="KW-1185">Reference proteome</keyword>
<dbReference type="RefSeq" id="WP_192819499.1">
    <property type="nucleotide sequence ID" value="NZ_CP062310.1"/>
</dbReference>
<dbReference type="Gene3D" id="1.10.10.10">
    <property type="entry name" value="Winged helix-like DNA-binding domain superfamily/Winged helix DNA-binding domain"/>
    <property type="match status" value="1"/>
</dbReference>
<accession>A0A7L9FIJ0</accession>
<name>A0A7L9FIJ0_9CREN</name>
<gene>
    <name evidence="2" type="ORF">IG193_03445</name>
</gene>
<feature type="domain" description="ArnR1-like winged helix-turn-helix" evidence="1">
    <location>
        <begin position="6"/>
        <end position="73"/>
    </location>
</feature>